<evidence type="ECO:0000313" key="2">
    <source>
        <dbReference type="Proteomes" id="UP000006073"/>
    </source>
</evidence>
<keyword evidence="2" id="KW-1185">Reference proteome</keyword>
<reference evidence="1 2" key="1">
    <citation type="journal article" date="2013" name="Genome Announc.">
        <title>Draft Genome Sequence of Indibacter alkaliphilus Strain LW1T, Isolated from Lonar Lake, a Haloalkaline Lake in the Buldana District of Maharashtra, India.</title>
        <authorList>
            <person name="Singh A."/>
            <person name="Kumar Jangir P."/>
            <person name="Sharma R."/>
            <person name="Singh A."/>
            <person name="Kumar Pinnaka A."/>
            <person name="Shivaji S."/>
        </authorList>
    </citation>
    <scope>NUCLEOTIDE SEQUENCE [LARGE SCALE GENOMIC DNA]</scope>
    <source>
        <strain evidence="2">CCUG 57479 / KCTC 22604 / LW1</strain>
    </source>
</reference>
<accession>S2DAK2</accession>
<name>S2DAK2_INDAL</name>
<dbReference type="STRING" id="1189612.A33Q_2537"/>
<organism evidence="1 2">
    <name type="scientific">Indibacter alkaliphilus (strain CCUG 57479 / KCTC 22604 / LW1)</name>
    <dbReference type="NCBI Taxonomy" id="1189612"/>
    <lineage>
        <taxon>Bacteria</taxon>
        <taxon>Pseudomonadati</taxon>
        <taxon>Bacteroidota</taxon>
        <taxon>Cytophagia</taxon>
        <taxon>Cytophagales</taxon>
        <taxon>Cyclobacteriaceae</taxon>
    </lineage>
</organism>
<sequence length="97" mass="11050">MLVTGAEYIHTPSEKEELTKKEYNENSENNQEKQTFLNVAVDAVVPFVTVVGQQVFYLIFENLKIEKVKTAGQLISVPVNLPYWEILLERIISPNAP</sequence>
<protein>
    <submittedName>
        <fullName evidence="1">Uncharacterized protein</fullName>
    </submittedName>
</protein>
<comment type="caution">
    <text evidence="1">The sequence shown here is derived from an EMBL/GenBank/DDBJ whole genome shotgun (WGS) entry which is preliminary data.</text>
</comment>
<proteinExistence type="predicted"/>
<gene>
    <name evidence="1" type="ORF">A33Q_2537</name>
</gene>
<dbReference type="Proteomes" id="UP000006073">
    <property type="component" value="Unassembled WGS sequence"/>
</dbReference>
<dbReference type="EMBL" id="ALWO02000036">
    <property type="protein sequence ID" value="EOZ95944.1"/>
    <property type="molecule type" value="Genomic_DNA"/>
</dbReference>
<dbReference type="AlphaFoldDB" id="S2DAK2"/>
<evidence type="ECO:0000313" key="1">
    <source>
        <dbReference type="EMBL" id="EOZ95944.1"/>
    </source>
</evidence>